<dbReference type="EMBL" id="JAOYFB010000040">
    <property type="protein sequence ID" value="KAK4037870.1"/>
    <property type="molecule type" value="Genomic_DNA"/>
</dbReference>
<protein>
    <submittedName>
        <fullName evidence="2">Uncharacterized protein</fullName>
    </submittedName>
</protein>
<keyword evidence="3" id="KW-1185">Reference proteome</keyword>
<name>A0ABR0B869_9CRUS</name>
<organism evidence="2 3">
    <name type="scientific">Daphnia magna</name>
    <dbReference type="NCBI Taxonomy" id="35525"/>
    <lineage>
        <taxon>Eukaryota</taxon>
        <taxon>Metazoa</taxon>
        <taxon>Ecdysozoa</taxon>
        <taxon>Arthropoda</taxon>
        <taxon>Crustacea</taxon>
        <taxon>Branchiopoda</taxon>
        <taxon>Diplostraca</taxon>
        <taxon>Cladocera</taxon>
        <taxon>Anomopoda</taxon>
        <taxon>Daphniidae</taxon>
        <taxon>Daphnia</taxon>
    </lineage>
</organism>
<keyword evidence="1" id="KW-1133">Transmembrane helix</keyword>
<keyword evidence="1" id="KW-0812">Transmembrane</keyword>
<feature type="transmembrane region" description="Helical" evidence="1">
    <location>
        <begin position="37"/>
        <end position="61"/>
    </location>
</feature>
<reference evidence="2 3" key="1">
    <citation type="journal article" date="2023" name="Nucleic Acids Res.">
        <title>The hologenome of Daphnia magna reveals possible DNA methylation and microbiome-mediated evolution of the host genome.</title>
        <authorList>
            <person name="Chaturvedi A."/>
            <person name="Li X."/>
            <person name="Dhandapani V."/>
            <person name="Marshall H."/>
            <person name="Kissane S."/>
            <person name="Cuenca-Cambronero M."/>
            <person name="Asole G."/>
            <person name="Calvet F."/>
            <person name="Ruiz-Romero M."/>
            <person name="Marangio P."/>
            <person name="Guigo R."/>
            <person name="Rago D."/>
            <person name="Mirbahai L."/>
            <person name="Eastwood N."/>
            <person name="Colbourne J.K."/>
            <person name="Zhou J."/>
            <person name="Mallon E."/>
            <person name="Orsini L."/>
        </authorList>
    </citation>
    <scope>NUCLEOTIDE SEQUENCE [LARGE SCALE GENOMIC DNA]</scope>
    <source>
        <strain evidence="2">LRV0_1</strain>
    </source>
</reference>
<accession>A0ABR0B869</accession>
<dbReference type="Proteomes" id="UP001234178">
    <property type="component" value="Unassembled WGS sequence"/>
</dbReference>
<evidence type="ECO:0000256" key="1">
    <source>
        <dbReference type="SAM" id="Phobius"/>
    </source>
</evidence>
<keyword evidence="1" id="KW-0472">Membrane</keyword>
<gene>
    <name evidence="2" type="ORF">OUZ56_029896</name>
</gene>
<evidence type="ECO:0000313" key="2">
    <source>
        <dbReference type="EMBL" id="KAK4037870.1"/>
    </source>
</evidence>
<evidence type="ECO:0000313" key="3">
    <source>
        <dbReference type="Proteomes" id="UP001234178"/>
    </source>
</evidence>
<proteinExistence type="predicted"/>
<comment type="caution">
    <text evidence="2">The sequence shown here is derived from an EMBL/GenBank/DDBJ whole genome shotgun (WGS) entry which is preliminary data.</text>
</comment>
<sequence>MKGYRPICLLRKLARMTICSEKLPDPIMTITSNGKTLFCIAKIVLLSRGVGVVVAILVIQISEYKEIQNRSLWPT</sequence>